<protein>
    <recommendedName>
        <fullName evidence="4">DNA polymerase III subunit alpha</fullName>
        <ecNumber evidence="3">2.7.7.7</ecNumber>
    </recommendedName>
</protein>
<dbReference type="CDD" id="cd04485">
    <property type="entry name" value="DnaE_OBF"/>
    <property type="match status" value="1"/>
</dbReference>
<dbReference type="InterPro" id="IPR040982">
    <property type="entry name" value="DNA_pol3_finger"/>
</dbReference>
<dbReference type="InterPro" id="IPR004013">
    <property type="entry name" value="PHP_dom"/>
</dbReference>
<dbReference type="RefSeq" id="WP_120075354.1">
    <property type="nucleotide sequence ID" value="NZ_CP126113.1"/>
</dbReference>
<dbReference type="SUPFAM" id="SSF160975">
    <property type="entry name" value="AF1531-like"/>
    <property type="match status" value="1"/>
</dbReference>
<dbReference type="EC" id="2.7.7.7" evidence="3"/>
<dbReference type="Gene3D" id="1.10.150.870">
    <property type="match status" value="1"/>
</dbReference>
<dbReference type="OrthoDB" id="9803237at2"/>
<keyword evidence="6 12" id="KW-0548">Nucleotidyltransferase</keyword>
<dbReference type="NCBIfam" id="NF004226">
    <property type="entry name" value="PRK05673.1"/>
    <property type="match status" value="1"/>
</dbReference>
<dbReference type="InterPro" id="IPR004805">
    <property type="entry name" value="DnaE2/DnaE/PolC"/>
</dbReference>
<name>A0A443IK96_9BACI</name>
<evidence type="ECO:0000256" key="7">
    <source>
        <dbReference type="ARBA" id="ARBA00022705"/>
    </source>
</evidence>
<evidence type="ECO:0000256" key="10">
    <source>
        <dbReference type="ARBA" id="ARBA00049244"/>
    </source>
</evidence>
<evidence type="ECO:0000313" key="13">
    <source>
        <dbReference type="Proteomes" id="UP000273811"/>
    </source>
</evidence>
<accession>A0A443IK96</accession>
<dbReference type="PANTHER" id="PTHR32294">
    <property type="entry name" value="DNA POLYMERASE III SUBUNIT ALPHA"/>
    <property type="match status" value="1"/>
</dbReference>
<dbReference type="InterPro" id="IPR003141">
    <property type="entry name" value="Pol/His_phosphatase_N"/>
</dbReference>
<dbReference type="SUPFAM" id="SSF89550">
    <property type="entry name" value="PHP domain-like"/>
    <property type="match status" value="1"/>
</dbReference>
<dbReference type="EMBL" id="QYTU02000045">
    <property type="protein sequence ID" value="RWR05324.1"/>
    <property type="molecule type" value="Genomic_DNA"/>
</dbReference>
<dbReference type="Pfam" id="PF01336">
    <property type="entry name" value="tRNA_anti-codon"/>
    <property type="match status" value="1"/>
</dbReference>
<dbReference type="Pfam" id="PF02811">
    <property type="entry name" value="PHP"/>
    <property type="match status" value="1"/>
</dbReference>
<dbReference type="Pfam" id="PF07733">
    <property type="entry name" value="DNA_pol3_alpha"/>
    <property type="match status" value="1"/>
</dbReference>
<evidence type="ECO:0000259" key="11">
    <source>
        <dbReference type="SMART" id="SM00481"/>
    </source>
</evidence>
<dbReference type="InterPro" id="IPR004365">
    <property type="entry name" value="NA-bd_OB_tRNA"/>
</dbReference>
<dbReference type="GO" id="GO:0008408">
    <property type="term" value="F:3'-5' exonuclease activity"/>
    <property type="evidence" value="ECO:0007669"/>
    <property type="project" value="InterPro"/>
</dbReference>
<dbReference type="Proteomes" id="UP000273811">
    <property type="component" value="Unassembled WGS sequence"/>
</dbReference>
<dbReference type="GO" id="GO:0006260">
    <property type="term" value="P:DNA replication"/>
    <property type="evidence" value="ECO:0007669"/>
    <property type="project" value="UniProtKB-KW"/>
</dbReference>
<dbReference type="AlphaFoldDB" id="A0A443IK96"/>
<dbReference type="InterPro" id="IPR041931">
    <property type="entry name" value="DNA_pol3_alpha_thumb_dom"/>
</dbReference>
<keyword evidence="7" id="KW-0235">DNA replication</keyword>
<reference evidence="12" key="1">
    <citation type="submission" date="2018-12" db="EMBL/GenBank/DDBJ databases">
        <authorList>
            <person name="Sun L."/>
            <person name="Chen Z."/>
        </authorList>
    </citation>
    <scope>NUCLEOTIDE SEQUENCE [LARGE SCALE GENOMIC DNA]</scope>
    <source>
        <strain evidence="12">DSM 16012</strain>
    </source>
</reference>
<evidence type="ECO:0000256" key="9">
    <source>
        <dbReference type="ARBA" id="ARBA00025611"/>
    </source>
</evidence>
<gene>
    <name evidence="12" type="ORF">D4N35_015620</name>
</gene>
<dbReference type="Pfam" id="PF17657">
    <property type="entry name" value="DNA_pol3_finger"/>
    <property type="match status" value="1"/>
</dbReference>
<comment type="function">
    <text evidence="9">DNA polymerase III is a complex, multichain enzyme responsible for most of the replicative synthesis in bacteria. This DNA polymerase also exhibits 3' to 5' exonuclease activity. The alpha chain is the DNA polymerase.</text>
</comment>
<evidence type="ECO:0000256" key="8">
    <source>
        <dbReference type="ARBA" id="ARBA00022932"/>
    </source>
</evidence>
<keyword evidence="13" id="KW-1185">Reference proteome</keyword>
<dbReference type="SMART" id="SM00481">
    <property type="entry name" value="POLIIIAc"/>
    <property type="match status" value="1"/>
</dbReference>
<dbReference type="Gene3D" id="1.10.10.1600">
    <property type="entry name" value="Bacterial DNA polymerase III alpha subunit, thumb domain"/>
    <property type="match status" value="1"/>
</dbReference>
<keyword evidence="5 12" id="KW-0808">Transferase</keyword>
<dbReference type="InterPro" id="IPR011708">
    <property type="entry name" value="DNA_pol3_alpha_NTPase_dom"/>
</dbReference>
<dbReference type="GO" id="GO:0005737">
    <property type="term" value="C:cytoplasm"/>
    <property type="evidence" value="ECO:0007669"/>
    <property type="project" value="UniProtKB-SubCell"/>
</dbReference>
<comment type="subcellular location">
    <subcellularLocation>
        <location evidence="1">Cytoplasm</location>
    </subcellularLocation>
</comment>
<evidence type="ECO:0000313" key="12">
    <source>
        <dbReference type="EMBL" id="RWR05324.1"/>
    </source>
</evidence>
<dbReference type="GO" id="GO:0003676">
    <property type="term" value="F:nucleic acid binding"/>
    <property type="evidence" value="ECO:0007669"/>
    <property type="project" value="InterPro"/>
</dbReference>
<evidence type="ECO:0000256" key="3">
    <source>
        <dbReference type="ARBA" id="ARBA00012417"/>
    </source>
</evidence>
<evidence type="ECO:0000256" key="5">
    <source>
        <dbReference type="ARBA" id="ARBA00022679"/>
    </source>
</evidence>
<evidence type="ECO:0000256" key="1">
    <source>
        <dbReference type="ARBA" id="ARBA00004496"/>
    </source>
</evidence>
<proteinExistence type="inferred from homology"/>
<dbReference type="GO" id="GO:0003887">
    <property type="term" value="F:DNA-directed DNA polymerase activity"/>
    <property type="evidence" value="ECO:0007669"/>
    <property type="project" value="UniProtKB-KW"/>
</dbReference>
<evidence type="ECO:0000256" key="4">
    <source>
        <dbReference type="ARBA" id="ARBA00019114"/>
    </source>
</evidence>
<feature type="domain" description="Polymerase/histidinol phosphatase N-terminal" evidence="11">
    <location>
        <begin position="4"/>
        <end position="71"/>
    </location>
</feature>
<dbReference type="Pfam" id="PF14579">
    <property type="entry name" value="HHH_6"/>
    <property type="match status" value="1"/>
</dbReference>
<comment type="caution">
    <text evidence="12">The sequence shown here is derived from an EMBL/GenBank/DDBJ whole genome shotgun (WGS) entry which is preliminary data.</text>
</comment>
<keyword evidence="8" id="KW-0239">DNA-directed DNA polymerase</keyword>
<organism evidence="12 13">
    <name type="scientific">Siminovitchia fortis</name>
    <dbReference type="NCBI Taxonomy" id="254758"/>
    <lineage>
        <taxon>Bacteria</taxon>
        <taxon>Bacillati</taxon>
        <taxon>Bacillota</taxon>
        <taxon>Bacilli</taxon>
        <taxon>Bacillales</taxon>
        <taxon>Bacillaceae</taxon>
        <taxon>Siminovitchia</taxon>
    </lineage>
</organism>
<comment type="similarity">
    <text evidence="2">Belongs to the DNA polymerase type-C family. DnaE subfamily.</text>
</comment>
<evidence type="ECO:0000256" key="6">
    <source>
        <dbReference type="ARBA" id="ARBA00022695"/>
    </source>
</evidence>
<dbReference type="Gene3D" id="3.20.20.140">
    <property type="entry name" value="Metal-dependent hydrolases"/>
    <property type="match status" value="1"/>
</dbReference>
<comment type="catalytic activity">
    <reaction evidence="10">
        <text>DNA(n) + a 2'-deoxyribonucleoside 5'-triphosphate = DNA(n+1) + diphosphate</text>
        <dbReference type="Rhea" id="RHEA:22508"/>
        <dbReference type="Rhea" id="RHEA-COMP:17339"/>
        <dbReference type="Rhea" id="RHEA-COMP:17340"/>
        <dbReference type="ChEBI" id="CHEBI:33019"/>
        <dbReference type="ChEBI" id="CHEBI:61560"/>
        <dbReference type="ChEBI" id="CHEBI:173112"/>
        <dbReference type="EC" id="2.7.7.7"/>
    </reaction>
</comment>
<dbReference type="InterPro" id="IPR029460">
    <property type="entry name" value="DNAPol_HHH"/>
</dbReference>
<dbReference type="PANTHER" id="PTHR32294:SF0">
    <property type="entry name" value="DNA POLYMERASE III SUBUNIT ALPHA"/>
    <property type="match status" value="1"/>
</dbReference>
<dbReference type="InterPro" id="IPR016195">
    <property type="entry name" value="Pol/histidinol_Pase-like"/>
</dbReference>
<sequence>MNFVHLQIATAYSLLSSTVSISELVQEAKRKNFHALAITDHNVLYGVLSFYQTCKEAGIKPIIGLTADVEADGNQAYPLVLLARNNTGYANLLKISSAIQIQPNKTISWKWLGSYSEGLIAITPGIMGEIEQFLKAGDVEQAQTVSERYISTFGKDSFYLSLQNHLTDTPPGFTDTLAQFAERIGIKTVVTNDVRYLKKEDHFAYRCLQAIRDGEKLDITDEKLYRSGEYFFKSKEAMAEKFSEYTEALENTFRIAEECNVFIETDRHLLPKYPVPKNKTAKNMLLEQCEKGLEKRGIDDPEYRKRLKYELEIINQMGFNDYFLIVWDFMKYTRDNSILTGPGRGSAAGSLVSYVLEITDVDPVKHGLLFERFLNPERISMPDIDIDFPDIRRDQVIGYVAEKYGKMNVAHIITFGTFAAKAAIRDTARVFGLSPKDIDRLSKMMPSRLGMKLESAVKESAELRDMMASSEQNRLMFETALKLEGLPRHTSIHAAGVVISEEPLVNIIPIKEGPDGVYVTQLPMEDLEKIGLLKMDFLGLRNLTLLEQIVKSIKIHTGKTIRLENIPFADEKTFQLLQKGDTTGIFQLESEGMRKVLRELKPTGFEDIVAVNALFRPGPMENIPTYIKRKHGNEKVDYPHPDLKPILDFTYGVIVYQEQIMQIAAALSGYSLGEADLLRRAVSKKKREVLDQQRRRFVSGAVEKGYSQDTANATYDLIVRFANYGFNRSHAVAYSFIAWQLAWLKAHYPKYFMAALLTSVIGNEDKIALYTAEAKQKGIEILPPSINKSHFPFLAEKEGIRFSLRAIKGLGAAAMKEIVQAREGGPFKDLFDFCLRVSPRIINRKILESLVYAGCLDEFGQDRAVLLATLDVAIEHAELMRPSGDTPDLFIEEEMFHIKPIYVEVEPMRLADKLAFEKETTGIFISSHPAAAFEKEFSSADAAKLIHLEPGQRNQSAGIYLSAVKTIRTKKGDVMAFITMSDPSGEMEGVVFPDVYNRSSALLKQGGVVLVTGNVEERKGAAQFIVQKVVSTEELKEKTGKQMKNLYVKVPAELHMPDILNKLHSILKKYPGQTGVILYYEKENKLIKLGDENRVGPEEKCLKEISGLLGADCVKLK</sequence>
<evidence type="ECO:0000256" key="2">
    <source>
        <dbReference type="ARBA" id="ARBA00009496"/>
    </source>
</evidence>
<dbReference type="NCBIfam" id="TIGR00594">
    <property type="entry name" value="polc"/>
    <property type="match status" value="1"/>
</dbReference>